<evidence type="ECO:0000256" key="2">
    <source>
        <dbReference type="ARBA" id="ARBA00022553"/>
    </source>
</evidence>
<dbReference type="InterPro" id="IPR020845">
    <property type="entry name" value="AMP-binding_CS"/>
</dbReference>
<dbReference type="OrthoDB" id="429813at2759"/>
<dbReference type="PROSITE" id="PS00012">
    <property type="entry name" value="PHOSPHOPANTETHEINE"/>
    <property type="match status" value="1"/>
</dbReference>
<accession>A0A8H4RD53</accession>
<name>A0A8H4RD53_9HELO</name>
<dbReference type="SUPFAM" id="SSF47336">
    <property type="entry name" value="ACP-like"/>
    <property type="match status" value="1"/>
</dbReference>
<dbReference type="Pfam" id="PF23562">
    <property type="entry name" value="AMP-binding_C_3"/>
    <property type="match status" value="1"/>
</dbReference>
<dbReference type="SUPFAM" id="SSF56801">
    <property type="entry name" value="Acetyl-CoA synthetase-like"/>
    <property type="match status" value="1"/>
</dbReference>
<gene>
    <name evidence="4" type="ORF">G7Y89_g10235</name>
</gene>
<evidence type="ECO:0000313" key="4">
    <source>
        <dbReference type="EMBL" id="KAF4627917.1"/>
    </source>
</evidence>
<sequence>MSEATPPLHNIPKIFQLSSAKPNRLIHLHPDELAVTVPDHPLFSYPKTANPQDGFVDVSSRCFANAINRTSWYLKSLLGVPENFDTICYMGPNDIRYFLFMFAAIKVGYKMLFLSPRNNLEGHLNVLEGVDCQIFLYGKDTHVQHILSQRPMSNFVAPELEELLDSSSVDMYPYMKTFEEACMDPCLVLHTTGSTGLPKPITWKVGILSTYEAWRTIPHVDGYIPNTEIYQQSSRAYTSMPLFHTSGLNAGITWSLLLGVTLVYGAPHVVPNSAYADEMHKYAGVDASMGAPSLYEELSRNPESLERINQLHYVVASGAPLSQKAGALISKHTRIISNLGATETACLQRLSPNIDDWAYFYWHPTHSGIEMRETVDGLYELFLVRDSKLELYQGIFNTFPNIQEWSMNDLYSRHPDPSKSFLYKYRCRKDDVIVLSNGEKIAPALIEATLMSDPLVKGAMIVGRGMFQPAALIDLTQDPPKGVKERHEMVERLLPVISEANEHAPAHGKLDQYHILFANPEKPICYLGQGKIQRYKTYQLYEKDIKEVYRATEDASEQVGMRNLPSLDFASEYSVEKWLTRLVTEIAGIEELETDQDFFRAGIDSLQVIKMARELRFEAKRAGLEQVGRENFIPRAFYSHPTLNQLAIFVFHCTYRKTAFNGGSNGHTNGNTNGYENGYTNGQANGQIRPSNNGLTQVFINGSFNNYFDGYVKGYINGLINAEINGHIGYATTEKPLNTNGHANGHKEQAAIGVTLNSNSHAGNLESRTMQSLFDTYTDTLPHSSQISLSPSTENMVVILTGSTGSLGSYLLESLYNNKQVSRIFCLNRSSNAAEKHKELSTSRGLSHLSPDRVEFLKADLSKPQLGLKTSVYENMLRNVTHIIHNQWPVNFNWTLRSFEPYIRGVRNLIDFSLKSSHNSFILYISSVAAVGGWSNQGDIPEGPIYDFSAASKTGYGQSKLISECLLDKAAERCGVQSACCRVGIVAGPVESKLGMWNRHEYIPSIVISSAFLGIFPATFPSRDRIDWLPVDKLSKILIEILVSSCTSPQSASKRGTLMHHVVNPTTASWEKTFAPMVLTMYPNSAQLQTCPFEEWVEILAQSAGTSIDPKNNPAIKLMDFYGGVTGKEPRKLTSFKAEEASKTLQHVGALNKGWVSNWMQQWGFNKI</sequence>
<dbReference type="InterPro" id="IPR009081">
    <property type="entry name" value="PP-bd_ACP"/>
</dbReference>
<reference evidence="4 5" key="1">
    <citation type="submission" date="2020-03" db="EMBL/GenBank/DDBJ databases">
        <title>Draft Genome Sequence of Cudoniella acicularis.</title>
        <authorList>
            <person name="Buettner E."/>
            <person name="Kellner H."/>
        </authorList>
    </citation>
    <scope>NUCLEOTIDE SEQUENCE [LARGE SCALE GENOMIC DNA]</scope>
    <source>
        <strain evidence="4 5">DSM 108380</strain>
    </source>
</reference>
<keyword evidence="5" id="KW-1185">Reference proteome</keyword>
<comment type="caution">
    <text evidence="4">The sequence shown here is derived from an EMBL/GenBank/DDBJ whole genome shotgun (WGS) entry which is preliminary data.</text>
</comment>
<evidence type="ECO:0000256" key="1">
    <source>
        <dbReference type="ARBA" id="ARBA00022450"/>
    </source>
</evidence>
<dbReference type="PROSITE" id="PS50075">
    <property type="entry name" value="CARRIER"/>
    <property type="match status" value="1"/>
</dbReference>
<dbReference type="Pfam" id="PF00501">
    <property type="entry name" value="AMP-binding"/>
    <property type="match status" value="1"/>
</dbReference>
<feature type="domain" description="Carrier" evidence="3">
    <location>
        <begin position="570"/>
        <end position="654"/>
    </location>
</feature>
<dbReference type="InterPro" id="IPR000873">
    <property type="entry name" value="AMP-dep_synth/lig_dom"/>
</dbReference>
<dbReference type="PANTHER" id="PTHR43439:SF2">
    <property type="entry name" value="ENZYME, PUTATIVE (JCVI)-RELATED"/>
    <property type="match status" value="1"/>
</dbReference>
<dbReference type="AlphaFoldDB" id="A0A8H4RD53"/>
<dbReference type="Pfam" id="PF07993">
    <property type="entry name" value="NAD_binding_4"/>
    <property type="match status" value="1"/>
</dbReference>
<evidence type="ECO:0000259" key="3">
    <source>
        <dbReference type="PROSITE" id="PS50075"/>
    </source>
</evidence>
<organism evidence="4 5">
    <name type="scientific">Cudoniella acicularis</name>
    <dbReference type="NCBI Taxonomy" id="354080"/>
    <lineage>
        <taxon>Eukaryota</taxon>
        <taxon>Fungi</taxon>
        <taxon>Dikarya</taxon>
        <taxon>Ascomycota</taxon>
        <taxon>Pezizomycotina</taxon>
        <taxon>Leotiomycetes</taxon>
        <taxon>Helotiales</taxon>
        <taxon>Tricladiaceae</taxon>
        <taxon>Cudoniella</taxon>
    </lineage>
</organism>
<dbReference type="InterPro" id="IPR036736">
    <property type="entry name" value="ACP-like_sf"/>
</dbReference>
<dbReference type="PANTHER" id="PTHR43439">
    <property type="entry name" value="PHENYLACETATE-COENZYME A LIGASE"/>
    <property type="match status" value="1"/>
</dbReference>
<dbReference type="Proteomes" id="UP000566819">
    <property type="component" value="Unassembled WGS sequence"/>
</dbReference>
<dbReference type="InterPro" id="IPR036291">
    <property type="entry name" value="NAD(P)-bd_dom_sf"/>
</dbReference>
<keyword evidence="1" id="KW-0596">Phosphopantetheine</keyword>
<dbReference type="EMBL" id="JAAMPI010000891">
    <property type="protein sequence ID" value="KAF4627917.1"/>
    <property type="molecule type" value="Genomic_DNA"/>
</dbReference>
<dbReference type="PROSITE" id="PS00455">
    <property type="entry name" value="AMP_BINDING"/>
    <property type="match status" value="1"/>
</dbReference>
<dbReference type="Gene3D" id="3.40.50.720">
    <property type="entry name" value="NAD(P)-binding Rossmann-like Domain"/>
    <property type="match status" value="1"/>
</dbReference>
<dbReference type="SUPFAM" id="SSF51735">
    <property type="entry name" value="NAD(P)-binding Rossmann-fold domains"/>
    <property type="match status" value="1"/>
</dbReference>
<proteinExistence type="predicted"/>
<dbReference type="InterPro" id="IPR006162">
    <property type="entry name" value="Ppantetheine_attach_site"/>
</dbReference>
<dbReference type="InterPro" id="IPR042099">
    <property type="entry name" value="ANL_N_sf"/>
</dbReference>
<dbReference type="Gene3D" id="3.40.50.12780">
    <property type="entry name" value="N-terminal domain of ligase-like"/>
    <property type="match status" value="1"/>
</dbReference>
<dbReference type="Pfam" id="PF00550">
    <property type="entry name" value="PP-binding"/>
    <property type="match status" value="1"/>
</dbReference>
<protein>
    <recommendedName>
        <fullName evidence="3">Carrier domain-containing protein</fullName>
    </recommendedName>
</protein>
<dbReference type="Gene3D" id="1.10.1200.10">
    <property type="entry name" value="ACP-like"/>
    <property type="match status" value="1"/>
</dbReference>
<keyword evidence="2" id="KW-0597">Phosphoprotein</keyword>
<dbReference type="InterPro" id="IPR051414">
    <property type="entry name" value="Adenylate-forming_Reductase"/>
</dbReference>
<dbReference type="InterPro" id="IPR013120">
    <property type="entry name" value="FAR_NAD-bd"/>
</dbReference>
<evidence type="ECO:0000313" key="5">
    <source>
        <dbReference type="Proteomes" id="UP000566819"/>
    </source>
</evidence>